<name>A0A317ZML5_9BACT</name>
<dbReference type="EMBL" id="QHJQ01000003">
    <property type="protein sequence ID" value="PXA04641.1"/>
    <property type="molecule type" value="Genomic_DNA"/>
</dbReference>
<sequence>MLTLEFGGDGQHEVELDGYGTCLNADWVAPDLKGGLAAANAPYVSPAMPEYYNLHGGPVAYVRGTVPELSARFRAPEGAQSDVQIIGDVRAEFHVGEGKTELYQTRFSGRAKRLNGEWVADVLSCQHPLPAEIGYAEAFTIRWHLKTADGSPYDAGVSTVPLYLLRESPGEGVPLLHTTVNLACRAAAGLEEDAEIIDAVWQPFAARHVPRARDGQALAYYGAYHSTAGDLRGLLVAGTGQCTTWAFLQYAALGAMGIDSEVMMVMSKGKGGIMVRRWAHLDGARFISSGPNGICETTVAGDDEQAIEVGSGRPNTRAVEVVPAKFQKDQLKGDDIIRGRSWGNYLLTGPDGIVQTELDMNDFLPVVPLGFGVAQQRGYQITETEAEVVVSGDDSLTRDANGKGWVLTGPNGILETTPQDGMKSAAMGRVTVSLGKGSAGLNLHTYLPRRRFAQLPRNTGGDDLVHDDSWISTGPNGIVETAAIDGEEQVMPLGTGAPEVPVIGPGPDGVLNTEPAGDDTILDISDTLKLAGEDARYLSQVNIWPLAGVPGQRTSNPKPGFPNHVILKVGETIFDPSYGTGPFPDHATWEEASLAGRNAAIKDADGKRVGSQAVREGRLSYMQKLLSPH</sequence>
<evidence type="ECO:0000313" key="1">
    <source>
        <dbReference type="EMBL" id="PXA04641.1"/>
    </source>
</evidence>
<dbReference type="Proteomes" id="UP000247099">
    <property type="component" value="Unassembled WGS sequence"/>
</dbReference>
<reference evidence="1 2" key="1">
    <citation type="submission" date="2018-05" db="EMBL/GenBank/DDBJ databases">
        <title>Coraliomargarita sinensis sp. nov., isolated from a marine solar saltern.</title>
        <authorList>
            <person name="Zhou L.Y."/>
        </authorList>
    </citation>
    <scope>NUCLEOTIDE SEQUENCE [LARGE SCALE GENOMIC DNA]</scope>
    <source>
        <strain evidence="1 2">WN38</strain>
    </source>
</reference>
<organism evidence="1 2">
    <name type="scientific">Coraliomargarita sinensis</name>
    <dbReference type="NCBI Taxonomy" id="2174842"/>
    <lineage>
        <taxon>Bacteria</taxon>
        <taxon>Pseudomonadati</taxon>
        <taxon>Verrucomicrobiota</taxon>
        <taxon>Opitutia</taxon>
        <taxon>Puniceicoccales</taxon>
        <taxon>Coraliomargaritaceae</taxon>
        <taxon>Coraliomargarita</taxon>
    </lineage>
</organism>
<accession>A0A317ZML5</accession>
<protein>
    <submittedName>
        <fullName evidence="1">Uncharacterized protein</fullName>
    </submittedName>
</protein>
<keyword evidence="2" id="KW-1185">Reference proteome</keyword>
<evidence type="ECO:0000313" key="2">
    <source>
        <dbReference type="Proteomes" id="UP000247099"/>
    </source>
</evidence>
<comment type="caution">
    <text evidence="1">The sequence shown here is derived from an EMBL/GenBank/DDBJ whole genome shotgun (WGS) entry which is preliminary data.</text>
</comment>
<dbReference type="InParanoid" id="A0A317ZML5"/>
<proteinExistence type="predicted"/>
<gene>
    <name evidence="1" type="ORF">DDZ13_05570</name>
</gene>
<dbReference type="AlphaFoldDB" id="A0A317ZML5"/>